<gene>
    <name evidence="2" type="ORF">ECPE_LOCUS16637</name>
</gene>
<feature type="compositionally biased region" description="Basic residues" evidence="1">
    <location>
        <begin position="1"/>
        <end position="11"/>
    </location>
</feature>
<feature type="region of interest" description="Disordered" evidence="1">
    <location>
        <begin position="49"/>
        <end position="75"/>
    </location>
</feature>
<dbReference type="Proteomes" id="UP000272942">
    <property type="component" value="Unassembled WGS sequence"/>
</dbReference>
<evidence type="ECO:0000313" key="3">
    <source>
        <dbReference type="Proteomes" id="UP000272942"/>
    </source>
</evidence>
<reference evidence="4" key="1">
    <citation type="submission" date="2016-06" db="UniProtKB">
        <authorList>
            <consortium name="WormBaseParasite"/>
        </authorList>
    </citation>
    <scope>IDENTIFICATION</scope>
</reference>
<organism evidence="4">
    <name type="scientific">Echinostoma caproni</name>
    <dbReference type="NCBI Taxonomy" id="27848"/>
    <lineage>
        <taxon>Eukaryota</taxon>
        <taxon>Metazoa</taxon>
        <taxon>Spiralia</taxon>
        <taxon>Lophotrochozoa</taxon>
        <taxon>Platyhelminthes</taxon>
        <taxon>Trematoda</taxon>
        <taxon>Digenea</taxon>
        <taxon>Plagiorchiida</taxon>
        <taxon>Echinostomata</taxon>
        <taxon>Echinostomatoidea</taxon>
        <taxon>Echinostomatidae</taxon>
        <taxon>Echinostoma</taxon>
    </lineage>
</organism>
<dbReference type="WBParaSite" id="ECPE_0001668001-mRNA-1">
    <property type="protein sequence ID" value="ECPE_0001668001-mRNA-1"/>
    <property type="gene ID" value="ECPE_0001668001"/>
</dbReference>
<sequence length="75" mass="8512">MLTATRNKRIGKYSSTENPQLTGKITTEWHNVGAVDQRILRRDRVKPVGMARGRRGNIRAKCGPRPTRNDPQKEA</sequence>
<name>A0A183BBQ2_9TREM</name>
<protein>
    <submittedName>
        <fullName evidence="4">40S ribosomal protein S18</fullName>
    </submittedName>
</protein>
<dbReference type="AlphaFoldDB" id="A0A183BBQ2"/>
<proteinExistence type="predicted"/>
<reference evidence="2 3" key="2">
    <citation type="submission" date="2018-11" db="EMBL/GenBank/DDBJ databases">
        <authorList>
            <consortium name="Pathogen Informatics"/>
        </authorList>
    </citation>
    <scope>NUCLEOTIDE SEQUENCE [LARGE SCALE GENOMIC DNA]</scope>
    <source>
        <strain evidence="2 3">Egypt</strain>
    </source>
</reference>
<feature type="region of interest" description="Disordered" evidence="1">
    <location>
        <begin position="1"/>
        <end position="20"/>
    </location>
</feature>
<evidence type="ECO:0000313" key="2">
    <source>
        <dbReference type="EMBL" id="VDP93909.1"/>
    </source>
</evidence>
<dbReference type="EMBL" id="UZAN01065201">
    <property type="protein sequence ID" value="VDP93909.1"/>
    <property type="molecule type" value="Genomic_DNA"/>
</dbReference>
<evidence type="ECO:0000313" key="4">
    <source>
        <dbReference type="WBParaSite" id="ECPE_0001668001-mRNA-1"/>
    </source>
</evidence>
<keyword evidence="3" id="KW-1185">Reference proteome</keyword>
<evidence type="ECO:0000256" key="1">
    <source>
        <dbReference type="SAM" id="MobiDB-lite"/>
    </source>
</evidence>
<accession>A0A183BBQ2</accession>